<evidence type="ECO:0000256" key="2">
    <source>
        <dbReference type="SAM" id="MobiDB-lite"/>
    </source>
</evidence>
<keyword evidence="5" id="KW-1185">Reference proteome</keyword>
<accession>A0ABP7FZL2</accession>
<dbReference type="PANTHER" id="PTHR30404:SF0">
    <property type="entry name" value="N-ACETYLMURAMOYL-L-ALANINE AMIDASE AMIC"/>
    <property type="match status" value="1"/>
</dbReference>
<keyword evidence="1" id="KW-0378">Hydrolase</keyword>
<reference evidence="5" key="1">
    <citation type="journal article" date="2019" name="Int. J. Syst. Evol. Microbiol.">
        <title>The Global Catalogue of Microorganisms (GCM) 10K type strain sequencing project: providing services to taxonomists for standard genome sequencing and annotation.</title>
        <authorList>
            <consortium name="The Broad Institute Genomics Platform"/>
            <consortium name="The Broad Institute Genome Sequencing Center for Infectious Disease"/>
            <person name="Wu L."/>
            <person name="Ma J."/>
        </authorList>
    </citation>
    <scope>NUCLEOTIDE SEQUENCE [LARGE SCALE GENOMIC DNA]</scope>
    <source>
        <strain evidence="5">JCM 30846</strain>
    </source>
</reference>
<feature type="region of interest" description="Disordered" evidence="2">
    <location>
        <begin position="1"/>
        <end position="30"/>
    </location>
</feature>
<evidence type="ECO:0000313" key="5">
    <source>
        <dbReference type="Proteomes" id="UP001499884"/>
    </source>
</evidence>
<dbReference type="SMART" id="SM00646">
    <property type="entry name" value="Ami_3"/>
    <property type="match status" value="1"/>
</dbReference>
<dbReference type="PANTHER" id="PTHR30404">
    <property type="entry name" value="N-ACETYLMURAMOYL-L-ALANINE AMIDASE"/>
    <property type="match status" value="1"/>
</dbReference>
<evidence type="ECO:0000256" key="1">
    <source>
        <dbReference type="ARBA" id="ARBA00022801"/>
    </source>
</evidence>
<dbReference type="Pfam" id="PF01520">
    <property type="entry name" value="Amidase_3"/>
    <property type="match status" value="1"/>
</dbReference>
<protein>
    <recommendedName>
        <fullName evidence="3">MurNAc-LAA domain-containing protein</fullName>
    </recommendedName>
</protein>
<name>A0ABP7FZL2_9ACTN</name>
<dbReference type="InterPro" id="IPR002508">
    <property type="entry name" value="MurNAc-LAA_cat"/>
</dbReference>
<dbReference type="Gene3D" id="3.40.630.40">
    <property type="entry name" value="Zn-dependent exopeptidases"/>
    <property type="match status" value="1"/>
</dbReference>
<sequence length="253" mass="26326">MRAAGTGAPAPASPAHTSPTPSGTPSAGAAKPLAGRVVAIDPGHNAHNFQHTAEINKPVKVGNGTKECDTTGTSTDGGYAEADFNLDVAHRLRALLTAQGAKVVLTHDGDRPWGPCVTDRAETGNRTKADVALSIHADGAPVGRRGFHVILPGRVDEGGADNGPIVAPSRRLGEDLRDAFQRVTGSARSNYIGRGTGLDTRTDLGGLNLSTVPKVFIECGNMRDPKDAALLTSAKWRQKAALGMAEGIDRYLE</sequence>
<comment type="caution">
    <text evidence="4">The sequence shown here is derived from an EMBL/GenBank/DDBJ whole genome shotgun (WGS) entry which is preliminary data.</text>
</comment>
<dbReference type="EMBL" id="BAABEP010000055">
    <property type="protein sequence ID" value="GAA3751866.1"/>
    <property type="molecule type" value="Genomic_DNA"/>
</dbReference>
<dbReference type="CDD" id="cd02696">
    <property type="entry name" value="MurNAc-LAA"/>
    <property type="match status" value="1"/>
</dbReference>
<dbReference type="Proteomes" id="UP001499884">
    <property type="component" value="Unassembled WGS sequence"/>
</dbReference>
<organism evidence="4 5">
    <name type="scientific">Streptomyces tremellae</name>
    <dbReference type="NCBI Taxonomy" id="1124239"/>
    <lineage>
        <taxon>Bacteria</taxon>
        <taxon>Bacillati</taxon>
        <taxon>Actinomycetota</taxon>
        <taxon>Actinomycetes</taxon>
        <taxon>Kitasatosporales</taxon>
        <taxon>Streptomycetaceae</taxon>
        <taxon>Streptomyces</taxon>
    </lineage>
</organism>
<evidence type="ECO:0000259" key="3">
    <source>
        <dbReference type="SMART" id="SM00646"/>
    </source>
</evidence>
<proteinExistence type="predicted"/>
<evidence type="ECO:0000313" key="4">
    <source>
        <dbReference type="EMBL" id="GAA3751866.1"/>
    </source>
</evidence>
<dbReference type="SUPFAM" id="SSF53187">
    <property type="entry name" value="Zn-dependent exopeptidases"/>
    <property type="match status" value="1"/>
</dbReference>
<feature type="domain" description="MurNAc-LAA" evidence="3">
    <location>
        <begin position="121"/>
        <end position="249"/>
    </location>
</feature>
<dbReference type="InterPro" id="IPR050695">
    <property type="entry name" value="N-acetylmuramoyl_amidase_3"/>
</dbReference>
<gene>
    <name evidence="4" type="ORF">GCM10023082_54610</name>
</gene>